<evidence type="ECO:0000313" key="11">
    <source>
        <dbReference type="EMBL" id="MEY6433933.1"/>
    </source>
</evidence>
<feature type="binding site" evidence="9">
    <location>
        <position position="197"/>
    </location>
    <ligand>
        <name>[4Fe-4S] cluster</name>
        <dbReference type="ChEBI" id="CHEBI:49883"/>
        <label>1</label>
    </ligand>
</feature>
<feature type="binding site" evidence="9">
    <location>
        <position position="250"/>
    </location>
    <ligand>
        <name>[4Fe-4S] cluster</name>
        <dbReference type="ChEBI" id="CHEBI:49883"/>
        <label>2</label>
    </ligand>
</feature>
<keyword evidence="3 9" id="KW-0819">tRNA processing</keyword>
<feature type="binding site" evidence="9">
    <location>
        <position position="254"/>
    </location>
    <ligand>
        <name>[4Fe-4S] cluster</name>
        <dbReference type="ChEBI" id="CHEBI:49883"/>
        <label>1</label>
    </ligand>
</feature>
<evidence type="ECO:0000256" key="4">
    <source>
        <dbReference type="ARBA" id="ARBA00022723"/>
    </source>
</evidence>
<keyword evidence="8 9" id="KW-0411">Iron-sulfur</keyword>
<accession>A0ABV4BKU1</accession>
<feature type="binding site" evidence="9">
    <location>
        <position position="194"/>
    </location>
    <ligand>
        <name>[4Fe-4S] cluster</name>
        <dbReference type="ChEBI" id="CHEBI:49883"/>
        <label>1</label>
    </ligand>
</feature>
<dbReference type="PANTHER" id="PTHR30002">
    <property type="entry name" value="EPOXYQUEUOSINE REDUCTASE"/>
    <property type="match status" value="1"/>
</dbReference>
<evidence type="ECO:0000256" key="6">
    <source>
        <dbReference type="ARBA" id="ARBA00023002"/>
    </source>
</evidence>
<feature type="binding site" evidence="9">
    <location>
        <position position="164"/>
    </location>
    <ligand>
        <name>cob(II)alamin</name>
        <dbReference type="ChEBI" id="CHEBI:16304"/>
    </ligand>
</feature>
<feature type="binding site" evidence="9">
    <location>
        <position position="140"/>
    </location>
    <ligand>
        <name>cob(II)alamin</name>
        <dbReference type="ChEBI" id="CHEBI:16304"/>
    </ligand>
</feature>
<keyword evidence="6 9" id="KW-0560">Oxidoreductase</keyword>
<feature type="binding site" evidence="9">
    <location>
        <position position="220"/>
    </location>
    <ligand>
        <name>[4Fe-4S] cluster</name>
        <dbReference type="ChEBI" id="CHEBI:49883"/>
        <label>2</label>
    </ligand>
</feature>
<evidence type="ECO:0000259" key="10">
    <source>
        <dbReference type="PROSITE" id="PS51379"/>
    </source>
</evidence>
<comment type="subunit">
    <text evidence="9">Monomer.</text>
</comment>
<keyword evidence="9" id="KW-0846">Cobalamin</keyword>
<evidence type="ECO:0000256" key="7">
    <source>
        <dbReference type="ARBA" id="ARBA00023004"/>
    </source>
</evidence>
<feature type="domain" description="4Fe-4S ferredoxin-type" evidence="10">
    <location>
        <begin position="182"/>
        <end position="214"/>
    </location>
</feature>
<keyword evidence="7 9" id="KW-0408">Iron</keyword>
<evidence type="ECO:0000256" key="1">
    <source>
        <dbReference type="ARBA" id="ARBA00022485"/>
    </source>
</evidence>
<keyword evidence="1 9" id="KW-0004">4Fe-4S</keyword>
<name>A0ABV4BKU1_9GAMM</name>
<comment type="cofactor">
    <cofactor evidence="9">
        <name>[4Fe-4S] cluster</name>
        <dbReference type="ChEBI" id="CHEBI:49883"/>
    </cofactor>
    <text evidence="9">Binds 2 [4Fe-4S] clusters per monomer.</text>
</comment>
<dbReference type="InterPro" id="IPR017900">
    <property type="entry name" value="4Fe4S_Fe_S_CS"/>
</dbReference>
<dbReference type="RefSeq" id="WP_369668317.1">
    <property type="nucleotide sequence ID" value="NZ_JBDKXB010000033.1"/>
</dbReference>
<comment type="caution">
    <text evidence="9">Lacks conserved residue(s) required for the propagation of feature annotation.</text>
</comment>
<evidence type="ECO:0000256" key="9">
    <source>
        <dbReference type="HAMAP-Rule" id="MF_00916"/>
    </source>
</evidence>
<dbReference type="NCBIfam" id="TIGR00276">
    <property type="entry name" value="tRNA epoxyqueuosine(34) reductase QueG"/>
    <property type="match status" value="1"/>
</dbReference>
<comment type="caution">
    <text evidence="11">The sequence shown here is derived from an EMBL/GenBank/DDBJ whole genome shotgun (WGS) entry which is preliminary data.</text>
</comment>
<keyword evidence="4 9" id="KW-0479">Metal-binding</keyword>
<dbReference type="SUPFAM" id="SSF54862">
    <property type="entry name" value="4Fe-4S ferredoxins"/>
    <property type="match status" value="1"/>
</dbReference>
<comment type="function">
    <text evidence="9">Catalyzes the conversion of epoxyqueuosine (oQ) to queuosine (Q), which is a hypermodified base found in the wobble positions of tRNA(Asp), tRNA(Asn), tRNA(His) and tRNA(Tyr).</text>
</comment>
<dbReference type="Gene3D" id="3.30.70.20">
    <property type="match status" value="1"/>
</dbReference>
<protein>
    <recommendedName>
        <fullName evidence="9">Epoxyqueuosine reductase</fullName>
        <ecNumber evidence="9">1.17.99.6</ecNumber>
    </recommendedName>
    <alternativeName>
        <fullName evidence="9">Queuosine biosynthesis protein QueG</fullName>
    </alternativeName>
</protein>
<feature type="binding site" evidence="9">
    <location>
        <position position="247"/>
    </location>
    <ligand>
        <name>[4Fe-4S] cluster</name>
        <dbReference type="ChEBI" id="CHEBI:49883"/>
        <label>2</label>
    </ligand>
</feature>
<comment type="catalytic activity">
    <reaction evidence="9">
        <text>epoxyqueuosine(34) in tRNA + AH2 = queuosine(34) in tRNA + A + H2O</text>
        <dbReference type="Rhea" id="RHEA:32159"/>
        <dbReference type="Rhea" id="RHEA-COMP:18571"/>
        <dbReference type="Rhea" id="RHEA-COMP:18582"/>
        <dbReference type="ChEBI" id="CHEBI:13193"/>
        <dbReference type="ChEBI" id="CHEBI:15377"/>
        <dbReference type="ChEBI" id="CHEBI:17499"/>
        <dbReference type="ChEBI" id="CHEBI:194431"/>
        <dbReference type="ChEBI" id="CHEBI:194443"/>
        <dbReference type="EC" id="1.17.99.6"/>
    </reaction>
</comment>
<dbReference type="PANTHER" id="PTHR30002:SF4">
    <property type="entry name" value="EPOXYQUEUOSINE REDUCTASE"/>
    <property type="match status" value="1"/>
</dbReference>
<dbReference type="GO" id="GO:0052693">
    <property type="term" value="F:epoxyqueuosine reductase activity"/>
    <property type="evidence" value="ECO:0007669"/>
    <property type="project" value="UniProtKB-EC"/>
</dbReference>
<dbReference type="Pfam" id="PF08331">
    <property type="entry name" value="QueG_DUF1730"/>
    <property type="match status" value="1"/>
</dbReference>
<dbReference type="InterPro" id="IPR017896">
    <property type="entry name" value="4Fe4S_Fe-S-bd"/>
</dbReference>
<keyword evidence="12" id="KW-1185">Reference proteome</keyword>
<evidence type="ECO:0000256" key="2">
    <source>
        <dbReference type="ARBA" id="ARBA00022490"/>
    </source>
</evidence>
<dbReference type="InterPro" id="IPR004453">
    <property type="entry name" value="QueG"/>
</dbReference>
<reference evidence="11 12" key="1">
    <citation type="submission" date="2024-05" db="EMBL/GenBank/DDBJ databases">
        <title>Genome Sequence and Characterization of the New Strain Purple Sulfur Bacterium of Genus Thioalkalicoccus.</title>
        <authorList>
            <person name="Bryantseva I.A."/>
            <person name="Kyndt J.A."/>
            <person name="Imhoff J.F."/>
        </authorList>
    </citation>
    <scope>NUCLEOTIDE SEQUENCE [LARGE SCALE GENOMIC DNA]</scope>
    <source>
        <strain evidence="11 12">Um2</strain>
    </source>
</reference>
<feature type="binding site" evidence="9">
    <location>
        <position position="222"/>
    </location>
    <ligand>
        <name>cob(II)alamin</name>
        <dbReference type="ChEBI" id="CHEBI:16304"/>
    </ligand>
</feature>
<proteinExistence type="inferred from homology"/>
<evidence type="ECO:0000313" key="12">
    <source>
        <dbReference type="Proteomes" id="UP001564408"/>
    </source>
</evidence>
<comment type="cofactor">
    <cofactor evidence="9">
        <name>cob(II)alamin</name>
        <dbReference type="ChEBI" id="CHEBI:16304"/>
    </cofactor>
</comment>
<evidence type="ECO:0000256" key="3">
    <source>
        <dbReference type="ARBA" id="ARBA00022694"/>
    </source>
</evidence>
<dbReference type="PROSITE" id="PS51379">
    <property type="entry name" value="4FE4S_FER_2"/>
    <property type="match status" value="1"/>
</dbReference>
<keyword evidence="2 9" id="KW-0963">Cytoplasm</keyword>
<feature type="binding site" evidence="9">
    <location>
        <position position="175"/>
    </location>
    <ligand>
        <name>cob(II)alamin</name>
        <dbReference type="ChEBI" id="CHEBI:16304"/>
    </ligand>
</feature>
<comment type="pathway">
    <text evidence="9">tRNA modification; tRNA-queuosine biosynthesis.</text>
</comment>
<feature type="binding site" evidence="9">
    <location>
        <position position="204"/>
    </location>
    <ligand>
        <name>[4Fe-4S] cluster</name>
        <dbReference type="ChEBI" id="CHEBI:49883"/>
        <label>2</label>
    </ligand>
</feature>
<dbReference type="Proteomes" id="UP001564408">
    <property type="component" value="Unassembled WGS sequence"/>
</dbReference>
<dbReference type="PROSITE" id="PS00198">
    <property type="entry name" value="4FE4S_FER_1"/>
    <property type="match status" value="1"/>
</dbReference>
<feature type="binding site" evidence="9">
    <location>
        <position position="62"/>
    </location>
    <ligand>
        <name>cob(II)alamin</name>
        <dbReference type="ChEBI" id="CHEBI:16304"/>
    </ligand>
</feature>
<keyword evidence="9" id="KW-0170">Cobalt</keyword>
<feature type="binding site" evidence="9">
    <location>
        <begin position="247"/>
        <end position="248"/>
    </location>
    <ligand>
        <name>cob(II)alamin</name>
        <dbReference type="ChEBI" id="CHEBI:16304"/>
    </ligand>
</feature>
<keyword evidence="5 9" id="KW-0671">Queuosine biosynthesis</keyword>
<evidence type="ECO:0000256" key="5">
    <source>
        <dbReference type="ARBA" id="ARBA00022785"/>
    </source>
</evidence>
<sequence>MSEPIMPAELADLIKHWGRELGFQQIGIADLDLAEAEKRLTHWLASGYQGEMGYMARHGTRRSRPAELVPGTRRVISARMEYLPERQEDMQHAIRDPARAFVSRYALGRDYHKLLRRRLQRLADRIQDRIGPFGYRVFVDSAPVMEKPLAAKAGLGWIGKHTNLINPRAGSWFFLGEIYTDLPLPVDEPAVDHCGRCRACIDICPTGAIVAPYQLDARLCISYLTIELNGPIPETLRLLIGNRIYGCDDCQLACPWNRFARLTKEPGFQPRAGLDSATLIALFAWDEATFLSTTEGTAIRRIGYRRWLRNLAVALGNSHATTAVRAALSARAADPDPLIREHVQWALGRSDQY</sequence>
<gene>
    <name evidence="9 11" type="primary">queG</name>
    <name evidence="11" type="ORF">ABC977_16130</name>
</gene>
<organism evidence="11 12">
    <name type="scientific">Thioalkalicoccus limnaeus</name>
    <dbReference type="NCBI Taxonomy" id="120681"/>
    <lineage>
        <taxon>Bacteria</taxon>
        <taxon>Pseudomonadati</taxon>
        <taxon>Pseudomonadota</taxon>
        <taxon>Gammaproteobacteria</taxon>
        <taxon>Chromatiales</taxon>
        <taxon>Chromatiaceae</taxon>
        <taxon>Thioalkalicoccus</taxon>
    </lineage>
</organism>
<dbReference type="HAMAP" id="MF_00916">
    <property type="entry name" value="QueG"/>
    <property type="match status" value="1"/>
</dbReference>
<dbReference type="EC" id="1.17.99.6" evidence="9"/>
<dbReference type="Pfam" id="PF13484">
    <property type="entry name" value="Fer4_16"/>
    <property type="match status" value="1"/>
</dbReference>
<comment type="subcellular location">
    <subcellularLocation>
        <location evidence="9">Cytoplasm</location>
    </subcellularLocation>
</comment>
<comment type="similarity">
    <text evidence="9">Belongs to the QueG family.</text>
</comment>
<dbReference type="InterPro" id="IPR013542">
    <property type="entry name" value="QueG_DUF1730"/>
</dbReference>
<evidence type="ECO:0000256" key="8">
    <source>
        <dbReference type="ARBA" id="ARBA00023014"/>
    </source>
</evidence>
<feature type="active site" description="Proton donor" evidence="9">
    <location>
        <position position="140"/>
    </location>
</feature>
<feature type="binding site" evidence="9">
    <location>
        <position position="200"/>
    </location>
    <ligand>
        <name>[4Fe-4S] cluster</name>
        <dbReference type="ChEBI" id="CHEBI:49883"/>
        <label>1</label>
    </ligand>
</feature>
<dbReference type="EMBL" id="JBDKXB010000033">
    <property type="protein sequence ID" value="MEY6433933.1"/>
    <property type="molecule type" value="Genomic_DNA"/>
</dbReference>